<evidence type="ECO:0008006" key="10">
    <source>
        <dbReference type="Google" id="ProtNLM"/>
    </source>
</evidence>
<reference evidence="8 9" key="2">
    <citation type="submission" date="2020-03" db="EMBL/GenBank/DDBJ databases">
        <authorList>
            <person name="Ichikawa N."/>
            <person name="Kimura A."/>
            <person name="Kitahashi Y."/>
            <person name="Uohara A."/>
        </authorList>
    </citation>
    <scope>NUCLEOTIDE SEQUENCE [LARGE SCALE GENOMIC DNA]</scope>
    <source>
        <strain evidence="8 9">NBRC 108639</strain>
    </source>
</reference>
<dbReference type="GO" id="GO:0004553">
    <property type="term" value="F:hydrolase activity, hydrolyzing O-glycosyl compounds"/>
    <property type="evidence" value="ECO:0007669"/>
    <property type="project" value="InterPro"/>
</dbReference>
<dbReference type="AlphaFoldDB" id="A0A6V8K7L0"/>
<keyword evidence="5" id="KW-0732">Signal</keyword>
<sequence length="331" mass="34369">MLRRLARAAVPVLVVVLASALAPAPAHAATPLATPTNLKALYVADTSAELDWLSDGLAAQDVVERNVNGAWREYTRASSGHLVLSGLSRATTYTFRVYSLPHEGLDNTRSAYSAPVTFTTLAAPDAVPPAKPPTPLSNGVSLTTTVATVFWGEATDNVRVTGYHLQQLIGGAFTTIRTVGWGERFQTMYGLSPSTTYTFAVIAFDANGNQSVRSDPVSFTTLALTATMTCRTQVISYGTGRSFVANVTLVNTTAVATTGWTIRFTLPATMAAGSAFNGALTRDGDSGMLTPLAYSARIGPGGQITVGFSGGGVAAVPPSGFTVDGLPCPAA</sequence>
<dbReference type="Proteomes" id="UP000482800">
    <property type="component" value="Unassembled WGS sequence"/>
</dbReference>
<evidence type="ECO:0000256" key="1">
    <source>
        <dbReference type="ARBA" id="ARBA00022737"/>
    </source>
</evidence>
<accession>A0A6V8K7L0</accession>
<comment type="caution">
    <text evidence="8">The sequence shown here is derived from an EMBL/GenBank/DDBJ whole genome shotgun (WGS) entry which is preliminary data.</text>
</comment>
<keyword evidence="9" id="KW-1185">Reference proteome</keyword>
<evidence type="ECO:0000256" key="2">
    <source>
        <dbReference type="ARBA" id="ARBA00023277"/>
    </source>
</evidence>
<evidence type="ECO:0000256" key="3">
    <source>
        <dbReference type="ARBA" id="ARBA00023295"/>
    </source>
</evidence>
<evidence type="ECO:0000313" key="9">
    <source>
        <dbReference type="Proteomes" id="UP000482800"/>
    </source>
</evidence>
<dbReference type="EMBL" id="BLPF01000002">
    <property type="protein sequence ID" value="GFJ81192.1"/>
    <property type="molecule type" value="Genomic_DNA"/>
</dbReference>
<keyword evidence="2" id="KW-0119">Carbohydrate metabolism</keyword>
<feature type="signal peptide" evidence="5">
    <location>
        <begin position="1"/>
        <end position="28"/>
    </location>
</feature>
<dbReference type="GO" id="GO:0030247">
    <property type="term" value="F:polysaccharide binding"/>
    <property type="evidence" value="ECO:0007669"/>
    <property type="project" value="UniProtKB-UniRule"/>
</dbReference>
<reference evidence="8 9" key="1">
    <citation type="submission" date="2020-03" db="EMBL/GenBank/DDBJ databases">
        <title>Whole genome shotgun sequence of Phytohabitans houttuyneae NBRC 108639.</title>
        <authorList>
            <person name="Komaki H."/>
            <person name="Tamura T."/>
        </authorList>
    </citation>
    <scope>NUCLEOTIDE SEQUENCE [LARGE SCALE GENOMIC DNA]</scope>
    <source>
        <strain evidence="8 9">NBRC 108639</strain>
    </source>
</reference>
<keyword evidence="3" id="KW-0326">Glycosidase</keyword>
<dbReference type="GO" id="GO:0000272">
    <property type="term" value="P:polysaccharide catabolic process"/>
    <property type="evidence" value="ECO:0007669"/>
    <property type="project" value="UniProtKB-KW"/>
</dbReference>
<dbReference type="PROSITE" id="PS50853">
    <property type="entry name" value="FN3"/>
    <property type="match status" value="2"/>
</dbReference>
<dbReference type="InterPro" id="IPR008965">
    <property type="entry name" value="CBM2/CBM3_carb-bd_dom_sf"/>
</dbReference>
<evidence type="ECO:0000259" key="7">
    <source>
        <dbReference type="PROSITE" id="PS51173"/>
    </source>
</evidence>
<dbReference type="InterPro" id="IPR003961">
    <property type="entry name" value="FN3_dom"/>
</dbReference>
<dbReference type="SMART" id="SM00060">
    <property type="entry name" value="FN3"/>
    <property type="match status" value="2"/>
</dbReference>
<dbReference type="PANTHER" id="PTHR46708">
    <property type="entry name" value="TENASCIN"/>
    <property type="match status" value="1"/>
</dbReference>
<keyword evidence="4" id="KW-0624">Polysaccharide degradation</keyword>
<dbReference type="PANTHER" id="PTHR46708:SF2">
    <property type="entry name" value="FIBRONECTIN TYPE-III DOMAIN-CONTAINING PROTEIN"/>
    <property type="match status" value="1"/>
</dbReference>
<dbReference type="SUPFAM" id="SSF49384">
    <property type="entry name" value="Carbohydrate-binding domain"/>
    <property type="match status" value="1"/>
</dbReference>
<evidence type="ECO:0000313" key="8">
    <source>
        <dbReference type="EMBL" id="GFJ81192.1"/>
    </source>
</evidence>
<feature type="domain" description="CBM2" evidence="7">
    <location>
        <begin position="217"/>
        <end position="331"/>
    </location>
</feature>
<dbReference type="Gene3D" id="2.60.40.290">
    <property type="match status" value="1"/>
</dbReference>
<organism evidence="8 9">
    <name type="scientific">Phytohabitans houttuyneae</name>
    <dbReference type="NCBI Taxonomy" id="1076126"/>
    <lineage>
        <taxon>Bacteria</taxon>
        <taxon>Bacillati</taxon>
        <taxon>Actinomycetota</taxon>
        <taxon>Actinomycetes</taxon>
        <taxon>Micromonosporales</taxon>
        <taxon>Micromonosporaceae</taxon>
    </lineage>
</organism>
<protein>
    <recommendedName>
        <fullName evidence="10">CBM2 domain-containing protein</fullName>
    </recommendedName>
</protein>
<dbReference type="SMART" id="SM00637">
    <property type="entry name" value="CBD_II"/>
    <property type="match status" value="1"/>
</dbReference>
<evidence type="ECO:0000259" key="6">
    <source>
        <dbReference type="PROSITE" id="PS50853"/>
    </source>
</evidence>
<dbReference type="InterPro" id="IPR012291">
    <property type="entry name" value="CBM2_carb-bd_dom_sf"/>
</dbReference>
<evidence type="ECO:0000256" key="4">
    <source>
        <dbReference type="ARBA" id="ARBA00023326"/>
    </source>
</evidence>
<evidence type="ECO:0000256" key="5">
    <source>
        <dbReference type="SAM" id="SignalP"/>
    </source>
</evidence>
<dbReference type="CDD" id="cd00063">
    <property type="entry name" value="FN3"/>
    <property type="match status" value="2"/>
</dbReference>
<proteinExistence type="predicted"/>
<keyword evidence="3" id="KW-0378">Hydrolase</keyword>
<dbReference type="SUPFAM" id="SSF49265">
    <property type="entry name" value="Fibronectin type III"/>
    <property type="match status" value="1"/>
</dbReference>
<dbReference type="PROSITE" id="PS51173">
    <property type="entry name" value="CBM2"/>
    <property type="match status" value="1"/>
</dbReference>
<gene>
    <name evidence="8" type="ORF">Phou_053720</name>
</gene>
<feature type="domain" description="Fibronectin type-III" evidence="6">
    <location>
        <begin position="132"/>
        <end position="224"/>
    </location>
</feature>
<dbReference type="RefSeq" id="WP_173060022.1">
    <property type="nucleotide sequence ID" value="NZ_BAABGO010000060.1"/>
</dbReference>
<dbReference type="InterPro" id="IPR001919">
    <property type="entry name" value="CBD2"/>
</dbReference>
<name>A0A6V8K7L0_9ACTN</name>
<feature type="chain" id="PRO_5028975634" description="CBM2 domain-containing protein" evidence="5">
    <location>
        <begin position="29"/>
        <end position="331"/>
    </location>
</feature>
<dbReference type="Pfam" id="PF00553">
    <property type="entry name" value="CBM_2"/>
    <property type="match status" value="1"/>
</dbReference>
<dbReference type="InterPro" id="IPR013783">
    <property type="entry name" value="Ig-like_fold"/>
</dbReference>
<dbReference type="InterPro" id="IPR050991">
    <property type="entry name" value="ECM_Regulatory_Proteins"/>
</dbReference>
<keyword evidence="1" id="KW-0677">Repeat</keyword>
<dbReference type="Gene3D" id="2.60.40.10">
    <property type="entry name" value="Immunoglobulins"/>
    <property type="match status" value="2"/>
</dbReference>
<dbReference type="InterPro" id="IPR036116">
    <property type="entry name" value="FN3_sf"/>
</dbReference>
<feature type="domain" description="Fibronectin type-III" evidence="6">
    <location>
        <begin position="34"/>
        <end position="123"/>
    </location>
</feature>